<name>A0A2N5DQ94_9CAUL</name>
<feature type="signal peptide" evidence="1">
    <location>
        <begin position="1"/>
        <end position="24"/>
    </location>
</feature>
<gene>
    <name evidence="2" type="ORF">SGCZBJ_04205</name>
</gene>
<feature type="chain" id="PRO_5014723667" evidence="1">
    <location>
        <begin position="25"/>
        <end position="167"/>
    </location>
</feature>
<organism evidence="2 3">
    <name type="scientific">Caulobacter zeae</name>
    <dbReference type="NCBI Taxonomy" id="2055137"/>
    <lineage>
        <taxon>Bacteria</taxon>
        <taxon>Pseudomonadati</taxon>
        <taxon>Pseudomonadota</taxon>
        <taxon>Alphaproteobacteria</taxon>
        <taxon>Caulobacterales</taxon>
        <taxon>Caulobacteraceae</taxon>
        <taxon>Caulobacter</taxon>
    </lineage>
</organism>
<dbReference type="Proteomes" id="UP000234479">
    <property type="component" value="Unassembled WGS sequence"/>
</dbReference>
<evidence type="ECO:0000313" key="2">
    <source>
        <dbReference type="EMBL" id="PLR28214.1"/>
    </source>
</evidence>
<reference evidence="2 3" key="1">
    <citation type="submission" date="2017-12" db="EMBL/GenBank/DDBJ databases">
        <title>The genome sequence of Caulobacter sp. 410.</title>
        <authorList>
            <person name="Gao J."/>
            <person name="Mao X."/>
            <person name="Sun J."/>
        </authorList>
    </citation>
    <scope>NUCLEOTIDE SEQUENCE [LARGE SCALE GENOMIC DNA]</scope>
    <source>
        <strain evidence="2 3">410</strain>
    </source>
</reference>
<dbReference type="AlphaFoldDB" id="A0A2N5DQ94"/>
<sequence length="167" mass="17656">MNSWKQGLLAGLIVAAAGSSQALACRPAPAPPEVQRQRLLDGQASLWDRSESVFVALVKHRNQIRIEGAGGALGRDAMLRPTLQLKGPPLTEALIGVRHTGVNSCGPTPSLDALDPKGGGMFIVYSSSASPTAATIIGTVSVDKLREPRAMAAWREAREHEPTDEVD</sequence>
<dbReference type="EMBL" id="PJRS01000010">
    <property type="protein sequence ID" value="PLR28214.1"/>
    <property type="molecule type" value="Genomic_DNA"/>
</dbReference>
<comment type="caution">
    <text evidence="2">The sequence shown here is derived from an EMBL/GenBank/DDBJ whole genome shotgun (WGS) entry which is preliminary data.</text>
</comment>
<proteinExistence type="predicted"/>
<protein>
    <submittedName>
        <fullName evidence="2">Uncharacterized protein</fullName>
    </submittedName>
</protein>
<accession>A0A2N5DQ94</accession>
<keyword evidence="3" id="KW-1185">Reference proteome</keyword>
<evidence type="ECO:0000256" key="1">
    <source>
        <dbReference type="SAM" id="SignalP"/>
    </source>
</evidence>
<keyword evidence="1" id="KW-0732">Signal</keyword>
<evidence type="ECO:0000313" key="3">
    <source>
        <dbReference type="Proteomes" id="UP000234479"/>
    </source>
</evidence>
<dbReference type="RefSeq" id="WP_101716767.1">
    <property type="nucleotide sequence ID" value="NZ_PJRS01000010.1"/>
</dbReference>
<dbReference type="OrthoDB" id="9829975at2"/>